<dbReference type="EMBL" id="LUGG01000024">
    <property type="protein sequence ID" value="OBZ67518.1"/>
    <property type="molecule type" value="Genomic_DNA"/>
</dbReference>
<accession>A0A1C7LSM1</accession>
<feature type="transmembrane region" description="Helical" evidence="1">
    <location>
        <begin position="60"/>
        <end position="79"/>
    </location>
</feature>
<dbReference type="OMA" id="SFVLTNW"/>
<dbReference type="STRING" id="5627.A0A1C7LSM1"/>
<evidence type="ECO:0000256" key="1">
    <source>
        <dbReference type="SAM" id="Phobius"/>
    </source>
</evidence>
<feature type="transmembrane region" description="Helical" evidence="1">
    <location>
        <begin position="187"/>
        <end position="206"/>
    </location>
</feature>
<feature type="transmembrane region" description="Helical" evidence="1">
    <location>
        <begin position="143"/>
        <end position="167"/>
    </location>
</feature>
<organism evidence="2 3">
    <name type="scientific">Grifola frondosa</name>
    <name type="common">Maitake</name>
    <name type="synonym">Polyporus frondosus</name>
    <dbReference type="NCBI Taxonomy" id="5627"/>
    <lineage>
        <taxon>Eukaryota</taxon>
        <taxon>Fungi</taxon>
        <taxon>Dikarya</taxon>
        <taxon>Basidiomycota</taxon>
        <taxon>Agaricomycotina</taxon>
        <taxon>Agaricomycetes</taxon>
        <taxon>Polyporales</taxon>
        <taxon>Grifolaceae</taxon>
        <taxon>Grifola</taxon>
    </lineage>
</organism>
<dbReference type="Proteomes" id="UP000092993">
    <property type="component" value="Unassembled WGS sequence"/>
</dbReference>
<proteinExistence type="predicted"/>
<dbReference type="OrthoDB" id="2641762at2759"/>
<feature type="transmembrane region" description="Helical" evidence="1">
    <location>
        <begin position="227"/>
        <end position="250"/>
    </location>
</feature>
<comment type="caution">
    <text evidence="2">The sequence shown here is derived from an EMBL/GenBank/DDBJ whole genome shotgun (WGS) entry which is preliminary data.</text>
</comment>
<keyword evidence="1" id="KW-1133">Transmembrane helix</keyword>
<reference evidence="2 3" key="1">
    <citation type="submission" date="2016-03" db="EMBL/GenBank/DDBJ databases">
        <title>Whole genome sequencing of Grifola frondosa 9006-11.</title>
        <authorList>
            <person name="Min B."/>
            <person name="Park H."/>
            <person name="Kim J.-G."/>
            <person name="Cho H."/>
            <person name="Oh Y.-L."/>
            <person name="Kong W.-S."/>
            <person name="Choi I.-G."/>
        </authorList>
    </citation>
    <scope>NUCLEOTIDE SEQUENCE [LARGE SCALE GENOMIC DNA]</scope>
    <source>
        <strain evidence="2 3">9006-11</strain>
    </source>
</reference>
<protein>
    <submittedName>
        <fullName evidence="2">Uncharacterized protein</fullName>
    </submittedName>
</protein>
<evidence type="ECO:0000313" key="2">
    <source>
        <dbReference type="EMBL" id="OBZ67518.1"/>
    </source>
</evidence>
<keyword evidence="1" id="KW-0812">Transmembrane</keyword>
<evidence type="ECO:0000313" key="3">
    <source>
        <dbReference type="Proteomes" id="UP000092993"/>
    </source>
</evidence>
<feature type="transmembrane region" description="Helical" evidence="1">
    <location>
        <begin position="262"/>
        <end position="280"/>
    </location>
</feature>
<name>A0A1C7LSM1_GRIFR</name>
<gene>
    <name evidence="2" type="ORF">A0H81_12740</name>
</gene>
<keyword evidence="1" id="KW-0472">Membrane</keyword>
<keyword evidence="3" id="KW-1185">Reference proteome</keyword>
<feature type="transmembrane region" description="Helical" evidence="1">
    <location>
        <begin position="20"/>
        <end position="48"/>
    </location>
</feature>
<dbReference type="AlphaFoldDB" id="A0A1C7LSM1"/>
<feature type="transmembrane region" description="Helical" evidence="1">
    <location>
        <begin position="114"/>
        <end position="136"/>
    </location>
</feature>
<sequence length="359" mass="39281">MSNSSYAPDEPYSDIVNERTWLQGGILTGVGYGVVVTLFTMCFHLLFMSIRLGRPNRQKNIVLLVYISVISILGSLFMGSNSAFTDLAFVDDRNFPGGPNAYENSMFSVTADEISNVSFVLTNWCTDALMVWRYLVVYQGCIIPLWTVALIPCLTYCASFTMGILWLKQISTPSSSPFQVTGINFTLPYLSLSLALNISVTILIVLRLLYHRHQITQLLGPGHGAHYIGIATMLIESAALYSGFALLFLVPFALGNPIANTFLQALGEIIAPLLIIFRVAQGKAWSAETQSTIWTKESRSTEIAMTRLPAIRFKSPIATGSGTTTAPTMEIHISEDITKDLEANVVVHGDTASSFDGPV</sequence>